<dbReference type="AlphaFoldDB" id="A0A852Z7Z7"/>
<evidence type="ECO:0000313" key="3">
    <source>
        <dbReference type="Proteomes" id="UP000548304"/>
    </source>
</evidence>
<dbReference type="EMBL" id="JACBYW010000005">
    <property type="protein sequence ID" value="NYH79666.1"/>
    <property type="molecule type" value="Genomic_DNA"/>
</dbReference>
<keyword evidence="3" id="KW-1185">Reference proteome</keyword>
<protein>
    <submittedName>
        <fullName evidence="2">Uncharacterized protein</fullName>
    </submittedName>
</protein>
<reference evidence="2 3" key="1">
    <citation type="submission" date="2020-07" db="EMBL/GenBank/DDBJ databases">
        <title>Genomic Encyclopedia of Type Strains, Phase III (KMG-III): the genomes of soil and plant-associated and newly described type strains.</title>
        <authorList>
            <person name="Whitman W."/>
        </authorList>
    </citation>
    <scope>NUCLEOTIDE SEQUENCE [LARGE SCALE GENOMIC DNA]</scope>
    <source>
        <strain evidence="2 3">CECT 8576</strain>
    </source>
</reference>
<dbReference type="Proteomes" id="UP000548304">
    <property type="component" value="Unassembled WGS sequence"/>
</dbReference>
<proteinExistence type="predicted"/>
<dbReference type="RefSeq" id="WP_281361345.1">
    <property type="nucleotide sequence ID" value="NZ_JACBYW010000005.1"/>
</dbReference>
<organism evidence="2 3">
    <name type="scientific">Actinopolyspora biskrensis</name>
    <dbReference type="NCBI Taxonomy" id="1470178"/>
    <lineage>
        <taxon>Bacteria</taxon>
        <taxon>Bacillati</taxon>
        <taxon>Actinomycetota</taxon>
        <taxon>Actinomycetes</taxon>
        <taxon>Actinopolysporales</taxon>
        <taxon>Actinopolysporaceae</taxon>
        <taxon>Actinopolyspora</taxon>
    </lineage>
</organism>
<name>A0A852Z7Z7_9ACTN</name>
<gene>
    <name evidence="2" type="ORF">FHR84_003004</name>
</gene>
<evidence type="ECO:0000256" key="1">
    <source>
        <dbReference type="SAM" id="MobiDB-lite"/>
    </source>
</evidence>
<sequence>MGRGGRYGFRRRRTARDGATNHPVGDVAAHALVDDLHDQD</sequence>
<evidence type="ECO:0000313" key="2">
    <source>
        <dbReference type="EMBL" id="NYH79666.1"/>
    </source>
</evidence>
<accession>A0A852Z7Z7</accession>
<feature type="region of interest" description="Disordered" evidence="1">
    <location>
        <begin position="1"/>
        <end position="26"/>
    </location>
</feature>
<comment type="caution">
    <text evidence="2">The sequence shown here is derived from an EMBL/GenBank/DDBJ whole genome shotgun (WGS) entry which is preliminary data.</text>
</comment>